<feature type="compositionally biased region" description="Pro residues" evidence="1">
    <location>
        <begin position="115"/>
        <end position="132"/>
    </location>
</feature>
<keyword evidence="2" id="KW-0472">Membrane</keyword>
<evidence type="ECO:0000313" key="3">
    <source>
        <dbReference type="EMBL" id="KZT64216.1"/>
    </source>
</evidence>
<name>A0A165LBY2_9APHY</name>
<dbReference type="AlphaFoldDB" id="A0A165LBY2"/>
<dbReference type="OrthoDB" id="10634532at2759"/>
<feature type="compositionally biased region" description="Pro residues" evidence="1">
    <location>
        <begin position="97"/>
        <end position="109"/>
    </location>
</feature>
<evidence type="ECO:0000313" key="4">
    <source>
        <dbReference type="Proteomes" id="UP000076727"/>
    </source>
</evidence>
<proteinExistence type="predicted"/>
<keyword evidence="2" id="KW-0812">Transmembrane</keyword>
<protein>
    <recommendedName>
        <fullName evidence="5">Transmembrane protein</fullName>
    </recommendedName>
</protein>
<keyword evidence="4" id="KW-1185">Reference proteome</keyword>
<reference evidence="3 4" key="1">
    <citation type="journal article" date="2016" name="Mol. Biol. Evol.">
        <title>Comparative Genomics of Early-Diverging Mushroom-Forming Fungi Provides Insights into the Origins of Lignocellulose Decay Capabilities.</title>
        <authorList>
            <person name="Nagy L.G."/>
            <person name="Riley R."/>
            <person name="Tritt A."/>
            <person name="Adam C."/>
            <person name="Daum C."/>
            <person name="Floudas D."/>
            <person name="Sun H."/>
            <person name="Yadav J.S."/>
            <person name="Pangilinan J."/>
            <person name="Larsson K.H."/>
            <person name="Matsuura K."/>
            <person name="Barry K."/>
            <person name="Labutti K."/>
            <person name="Kuo R."/>
            <person name="Ohm R.A."/>
            <person name="Bhattacharya S.S."/>
            <person name="Shirouzu T."/>
            <person name="Yoshinaga Y."/>
            <person name="Martin F.M."/>
            <person name="Grigoriev I.V."/>
            <person name="Hibbett D.S."/>
        </authorList>
    </citation>
    <scope>NUCLEOTIDE SEQUENCE [LARGE SCALE GENOMIC DNA]</scope>
    <source>
        <strain evidence="3 4">L-15889</strain>
    </source>
</reference>
<gene>
    <name evidence="3" type="ORF">DAEQUDRAFT_45415</name>
</gene>
<keyword evidence="2" id="KW-1133">Transmembrane helix</keyword>
<dbReference type="EMBL" id="KV429136">
    <property type="protein sequence ID" value="KZT64216.1"/>
    <property type="molecule type" value="Genomic_DNA"/>
</dbReference>
<feature type="compositionally biased region" description="Basic and acidic residues" evidence="1">
    <location>
        <begin position="77"/>
        <end position="91"/>
    </location>
</feature>
<accession>A0A165LBY2</accession>
<feature type="transmembrane region" description="Helical" evidence="2">
    <location>
        <begin position="31"/>
        <end position="54"/>
    </location>
</feature>
<evidence type="ECO:0000256" key="1">
    <source>
        <dbReference type="SAM" id="MobiDB-lite"/>
    </source>
</evidence>
<feature type="region of interest" description="Disordered" evidence="1">
    <location>
        <begin position="77"/>
        <end position="135"/>
    </location>
</feature>
<evidence type="ECO:0000256" key="2">
    <source>
        <dbReference type="SAM" id="Phobius"/>
    </source>
</evidence>
<evidence type="ECO:0008006" key="5">
    <source>
        <dbReference type="Google" id="ProtNLM"/>
    </source>
</evidence>
<organism evidence="3 4">
    <name type="scientific">Daedalea quercina L-15889</name>
    <dbReference type="NCBI Taxonomy" id="1314783"/>
    <lineage>
        <taxon>Eukaryota</taxon>
        <taxon>Fungi</taxon>
        <taxon>Dikarya</taxon>
        <taxon>Basidiomycota</taxon>
        <taxon>Agaricomycotina</taxon>
        <taxon>Agaricomycetes</taxon>
        <taxon>Polyporales</taxon>
        <taxon>Fomitopsis</taxon>
    </lineage>
</organism>
<dbReference type="Proteomes" id="UP000076727">
    <property type="component" value="Unassembled WGS sequence"/>
</dbReference>
<sequence>MMSELQYKGKEALRSFPSSPLFELTFKQGCWLMRCPTIVSVAFVATIATSALALPWHLGVRDVEDALAQRSFEDKPYARELVMRTNSDRSGRLKPIPRLPMPNPPNPHPPRPRPPHPGPHPPRPAPNPPYPQPRDLEEYLLVRALEEDELFARAHKDGLFARMEMEDLD</sequence>